<organism evidence="1 2">
    <name type="scientific">Oryza rufipogon</name>
    <name type="common">Brownbeard rice</name>
    <name type="synonym">Asian wild rice</name>
    <dbReference type="NCBI Taxonomy" id="4529"/>
    <lineage>
        <taxon>Eukaryota</taxon>
        <taxon>Viridiplantae</taxon>
        <taxon>Streptophyta</taxon>
        <taxon>Embryophyta</taxon>
        <taxon>Tracheophyta</taxon>
        <taxon>Spermatophyta</taxon>
        <taxon>Magnoliopsida</taxon>
        <taxon>Liliopsida</taxon>
        <taxon>Poales</taxon>
        <taxon>Poaceae</taxon>
        <taxon>BOP clade</taxon>
        <taxon>Oryzoideae</taxon>
        <taxon>Oryzeae</taxon>
        <taxon>Oryzinae</taxon>
        <taxon>Oryza</taxon>
    </lineage>
</organism>
<dbReference type="HOGENOM" id="CLU_2282074_0_0_1"/>
<protein>
    <submittedName>
        <fullName evidence="1">Uncharacterized protein</fullName>
    </submittedName>
</protein>
<evidence type="ECO:0000313" key="2">
    <source>
        <dbReference type="Proteomes" id="UP000008022"/>
    </source>
</evidence>
<reference evidence="1" key="2">
    <citation type="submission" date="2015-06" db="UniProtKB">
        <authorList>
            <consortium name="EnsemblPlants"/>
        </authorList>
    </citation>
    <scope>IDENTIFICATION</scope>
</reference>
<name>A0A0E0Q294_ORYRU</name>
<proteinExistence type="predicted"/>
<dbReference type="Gramene" id="ORUFI06G28420.1">
    <property type="protein sequence ID" value="ORUFI06G28420.1"/>
    <property type="gene ID" value="ORUFI06G28420"/>
</dbReference>
<reference evidence="2" key="1">
    <citation type="submission" date="2013-06" db="EMBL/GenBank/DDBJ databases">
        <authorList>
            <person name="Zhao Q."/>
        </authorList>
    </citation>
    <scope>NUCLEOTIDE SEQUENCE</scope>
    <source>
        <strain evidence="2">cv. W1943</strain>
    </source>
</reference>
<keyword evidence="2" id="KW-1185">Reference proteome</keyword>
<dbReference type="EnsemblPlants" id="ORUFI06G28420.1">
    <property type="protein sequence ID" value="ORUFI06G28420.1"/>
    <property type="gene ID" value="ORUFI06G28420"/>
</dbReference>
<sequence>MSATSRLVKPAVDWMRGTELLIIMTRQGIPALMPPDMSSGRGGLAAIPSIHHPVADRSQAFEIGLAHLLIDTNANGYNIGLKTMSKVLHLKWTMPKSNWVNP</sequence>
<accession>A0A0E0Q294</accession>
<dbReference type="Proteomes" id="UP000008022">
    <property type="component" value="Unassembled WGS sequence"/>
</dbReference>
<dbReference type="AlphaFoldDB" id="A0A0E0Q294"/>
<evidence type="ECO:0000313" key="1">
    <source>
        <dbReference type="EnsemblPlants" id="ORUFI06G28420.1"/>
    </source>
</evidence>